<feature type="domain" description="Antitoxin Xre/MbcA/ParS-like toxin-binding" evidence="1">
    <location>
        <begin position="155"/>
        <end position="203"/>
    </location>
</feature>
<protein>
    <recommendedName>
        <fullName evidence="1">Antitoxin Xre/MbcA/ParS-like toxin-binding domain-containing protein</fullName>
    </recommendedName>
</protein>
<dbReference type="InterPro" id="IPR024467">
    <property type="entry name" value="Xre/MbcA/ParS-like_toxin-bd"/>
</dbReference>
<reference evidence="2 3" key="1">
    <citation type="submission" date="2016-12" db="EMBL/GenBank/DDBJ databases">
        <title>Draft genome sequences of strains Salinicola socius SMB35, Salinicola sp. MH3R3-1 and Chromohalobacter sp. SMB17 from the Verkhnekamsk potash mining region of Russia.</title>
        <authorList>
            <person name="Mavrodi D.V."/>
            <person name="Olsson B.E."/>
            <person name="Korsakova E.S."/>
            <person name="Pyankova A."/>
            <person name="Mavrodi O.V."/>
            <person name="Plotnikova E.G."/>
        </authorList>
    </citation>
    <scope>NUCLEOTIDE SEQUENCE [LARGE SCALE GENOMIC DNA]</scope>
    <source>
        <strain evidence="2 3">SMB17</strain>
    </source>
</reference>
<evidence type="ECO:0000313" key="3">
    <source>
        <dbReference type="Proteomes" id="UP000186806"/>
    </source>
</evidence>
<sequence>MERIFAYRAIDLRDRFPQPLETFREALECLQSDRSYMAAMSGEIIAYLRGGYSLIIPDEFFIRRSSEIDAALVPPEVNDTVCAEVEAWLRATLNTHEKDLPAAVPLAERPYSLDQLLEQCDPQAPHPEELKAWHEMPDVGREVVEYLNDNDVWGAAERVFGDKEKAQRWMKTPLKQLNDRSPIEVLNEDPQQVHDLLIRIEHGVYM</sequence>
<organism evidence="2 3">
    <name type="scientific">Chromohalobacter japonicus</name>
    <dbReference type="NCBI Taxonomy" id="223900"/>
    <lineage>
        <taxon>Bacteria</taxon>
        <taxon>Pseudomonadati</taxon>
        <taxon>Pseudomonadota</taxon>
        <taxon>Gammaproteobacteria</taxon>
        <taxon>Oceanospirillales</taxon>
        <taxon>Halomonadaceae</taxon>
        <taxon>Chromohalobacter</taxon>
    </lineage>
</organism>
<name>A0A1Q8TG49_9GAMM</name>
<comment type="caution">
    <text evidence="2">The sequence shown here is derived from an EMBL/GenBank/DDBJ whole genome shotgun (WGS) entry which is preliminary data.</text>
</comment>
<keyword evidence="3" id="KW-1185">Reference proteome</keyword>
<dbReference type="Pfam" id="PF09722">
    <property type="entry name" value="Xre_MbcA_ParS_C"/>
    <property type="match status" value="1"/>
</dbReference>
<dbReference type="AlphaFoldDB" id="A0A1Q8TG49"/>
<proteinExistence type="predicted"/>
<dbReference type="EMBL" id="MSDQ01000006">
    <property type="protein sequence ID" value="OLO12635.1"/>
    <property type="molecule type" value="Genomic_DNA"/>
</dbReference>
<gene>
    <name evidence="2" type="ORF">BTW10_04005</name>
</gene>
<evidence type="ECO:0000313" key="2">
    <source>
        <dbReference type="EMBL" id="OLO12635.1"/>
    </source>
</evidence>
<evidence type="ECO:0000259" key="1">
    <source>
        <dbReference type="Pfam" id="PF09722"/>
    </source>
</evidence>
<dbReference type="Proteomes" id="UP000186806">
    <property type="component" value="Unassembled WGS sequence"/>
</dbReference>
<accession>A0A1Q8TG49</accession>